<keyword evidence="2" id="KW-1185">Reference proteome</keyword>
<protein>
    <submittedName>
        <fullName evidence="1">Uncharacterized protein</fullName>
    </submittedName>
</protein>
<name>A0A0U3LNB8_9BURK</name>
<evidence type="ECO:0000313" key="2">
    <source>
        <dbReference type="Proteomes" id="UP000060699"/>
    </source>
</evidence>
<sequence length="79" mass="8670">MNSSVESSSNNPSCGPSQVPYLLRFESLFHSGRGLSFPCDARGQVALDQLSEQARDNYLFARAVVGHEYATPVVQRCYG</sequence>
<dbReference type="KEGG" id="rdp:RD2015_3481"/>
<gene>
    <name evidence="1" type="ORF">RD2015_3481</name>
</gene>
<evidence type="ECO:0000313" key="1">
    <source>
        <dbReference type="EMBL" id="ALV07938.1"/>
    </source>
</evidence>
<dbReference type="STRING" id="76731.RD2015_3481"/>
<reference evidence="1 2" key="1">
    <citation type="submission" date="2015-12" db="EMBL/GenBank/DDBJ databases">
        <title>Complete genome of Roseateles depolymerans KCTC 42856.</title>
        <authorList>
            <person name="Kim K.M."/>
        </authorList>
    </citation>
    <scope>NUCLEOTIDE SEQUENCE [LARGE SCALE GENOMIC DNA]</scope>
    <source>
        <strain evidence="1 2">KCTC 42856</strain>
    </source>
</reference>
<dbReference type="RefSeq" id="WP_058935978.1">
    <property type="nucleotide sequence ID" value="NZ_CP013729.1"/>
</dbReference>
<proteinExistence type="predicted"/>
<dbReference type="EMBL" id="CP013729">
    <property type="protein sequence ID" value="ALV07938.1"/>
    <property type="molecule type" value="Genomic_DNA"/>
</dbReference>
<dbReference type="AlphaFoldDB" id="A0A0U3LNB8"/>
<dbReference type="Proteomes" id="UP000060699">
    <property type="component" value="Chromosome"/>
</dbReference>
<accession>A0A0U3LNB8</accession>
<organism evidence="1 2">
    <name type="scientific">Roseateles depolymerans</name>
    <dbReference type="NCBI Taxonomy" id="76731"/>
    <lineage>
        <taxon>Bacteria</taxon>
        <taxon>Pseudomonadati</taxon>
        <taxon>Pseudomonadota</taxon>
        <taxon>Betaproteobacteria</taxon>
        <taxon>Burkholderiales</taxon>
        <taxon>Sphaerotilaceae</taxon>
        <taxon>Roseateles</taxon>
    </lineage>
</organism>
<dbReference type="OrthoDB" id="8687530at2"/>